<evidence type="ECO:0000313" key="2">
    <source>
        <dbReference type="EMBL" id="KLO12294.1"/>
    </source>
</evidence>
<evidence type="ECO:0000256" key="1">
    <source>
        <dbReference type="SAM" id="MobiDB-lite"/>
    </source>
</evidence>
<dbReference type="Proteomes" id="UP000053477">
    <property type="component" value="Unassembled WGS sequence"/>
</dbReference>
<feature type="region of interest" description="Disordered" evidence="1">
    <location>
        <begin position="61"/>
        <end position="92"/>
    </location>
</feature>
<accession>A0A0H2RK94</accession>
<evidence type="ECO:0000313" key="3">
    <source>
        <dbReference type="Proteomes" id="UP000053477"/>
    </source>
</evidence>
<organism evidence="2 3">
    <name type="scientific">Schizopora paradoxa</name>
    <dbReference type="NCBI Taxonomy" id="27342"/>
    <lineage>
        <taxon>Eukaryota</taxon>
        <taxon>Fungi</taxon>
        <taxon>Dikarya</taxon>
        <taxon>Basidiomycota</taxon>
        <taxon>Agaricomycotina</taxon>
        <taxon>Agaricomycetes</taxon>
        <taxon>Hymenochaetales</taxon>
        <taxon>Schizoporaceae</taxon>
        <taxon>Schizopora</taxon>
    </lineage>
</organism>
<keyword evidence="3" id="KW-1185">Reference proteome</keyword>
<proteinExistence type="predicted"/>
<protein>
    <submittedName>
        <fullName evidence="2">Uncharacterized protein</fullName>
    </submittedName>
</protein>
<gene>
    <name evidence="2" type="ORF">SCHPADRAFT_423615</name>
</gene>
<feature type="compositionally biased region" description="Basic and acidic residues" evidence="1">
    <location>
        <begin position="73"/>
        <end position="86"/>
    </location>
</feature>
<dbReference type="InParanoid" id="A0A0H2RK94"/>
<dbReference type="AlphaFoldDB" id="A0A0H2RK94"/>
<sequence length="120" mass="13055">MGGKALASAHLLAWLQLRRRRTTCGKTSRTEAADDLASSCEPCHRVACPVMHSVGVDAPETLLAPSGLGRKGRGAERRRERKDVTDAKLCPTFGERNPGAHEAFNLLMEVSRARFATRGK</sequence>
<reference evidence="2 3" key="1">
    <citation type="submission" date="2015-04" db="EMBL/GenBank/DDBJ databases">
        <title>Complete genome sequence of Schizopora paradoxa KUC8140, a cosmopolitan wood degrader in East Asia.</title>
        <authorList>
            <consortium name="DOE Joint Genome Institute"/>
            <person name="Min B."/>
            <person name="Park H."/>
            <person name="Jang Y."/>
            <person name="Kim J.-J."/>
            <person name="Kim K.H."/>
            <person name="Pangilinan J."/>
            <person name="Lipzen A."/>
            <person name="Riley R."/>
            <person name="Grigoriev I.V."/>
            <person name="Spatafora J.W."/>
            <person name="Choi I.-G."/>
        </authorList>
    </citation>
    <scope>NUCLEOTIDE SEQUENCE [LARGE SCALE GENOMIC DNA]</scope>
    <source>
        <strain evidence="2 3">KUC8140</strain>
    </source>
</reference>
<name>A0A0H2RK94_9AGAM</name>
<dbReference type="EMBL" id="KQ085980">
    <property type="protein sequence ID" value="KLO12294.1"/>
    <property type="molecule type" value="Genomic_DNA"/>
</dbReference>